<reference evidence="4" key="1">
    <citation type="journal article" date="2014" name="Int. J. Syst. Evol. Microbiol.">
        <title>Complete genome sequence of Corynebacterium casei LMG S-19264T (=DSM 44701T), isolated from a smear-ripened cheese.</title>
        <authorList>
            <consortium name="US DOE Joint Genome Institute (JGI-PGF)"/>
            <person name="Walter F."/>
            <person name="Albersmeier A."/>
            <person name="Kalinowski J."/>
            <person name="Ruckert C."/>
        </authorList>
    </citation>
    <scope>NUCLEOTIDE SEQUENCE</scope>
    <source>
        <strain evidence="4">VKM Ac-1321</strain>
    </source>
</reference>
<reference evidence="4" key="2">
    <citation type="submission" date="2023-01" db="EMBL/GenBank/DDBJ databases">
        <authorList>
            <person name="Sun Q."/>
            <person name="Evtushenko L."/>
        </authorList>
    </citation>
    <scope>NUCLEOTIDE SEQUENCE</scope>
    <source>
        <strain evidence="4">VKM Ac-1321</strain>
    </source>
</reference>
<dbReference type="RefSeq" id="WP_271189214.1">
    <property type="nucleotide sequence ID" value="NZ_BSFP01000021.1"/>
</dbReference>
<dbReference type="Gene3D" id="3.30.420.40">
    <property type="match status" value="2"/>
</dbReference>
<feature type="domain" description="Carbamoyltransferase" evidence="2">
    <location>
        <begin position="106"/>
        <end position="350"/>
    </location>
</feature>
<dbReference type="Pfam" id="PF16861">
    <property type="entry name" value="Carbam_trans_C"/>
    <property type="match status" value="1"/>
</dbReference>
<feature type="domain" description="Carbamoyltransferase" evidence="2">
    <location>
        <begin position="5"/>
        <end position="71"/>
    </location>
</feature>
<comment type="caution">
    <text evidence="4">The sequence shown here is derived from an EMBL/GenBank/DDBJ whole genome shotgun (WGS) entry which is preliminary data.</text>
</comment>
<evidence type="ECO:0000259" key="2">
    <source>
        <dbReference type="Pfam" id="PF02543"/>
    </source>
</evidence>
<dbReference type="AlphaFoldDB" id="A0A9W6NLM8"/>
<keyword evidence="5" id="KW-1185">Reference proteome</keyword>
<dbReference type="Gene3D" id="3.90.870.20">
    <property type="entry name" value="Carbamoyltransferase, C-terminal domain"/>
    <property type="match status" value="1"/>
</dbReference>
<comment type="similarity">
    <text evidence="1">Belongs to the NodU/CmcH family.</text>
</comment>
<dbReference type="InterPro" id="IPR003696">
    <property type="entry name" value="Carbtransf_dom"/>
</dbReference>
<dbReference type="Proteomes" id="UP001143480">
    <property type="component" value="Unassembled WGS sequence"/>
</dbReference>
<proteinExistence type="inferred from homology"/>
<name>A0A9W6NLM8_9ACTN</name>
<sequence length="580" mass="61147">MGYTLGLGGPYHHDASACLVDDAGAIVAFVEEERLSRRKHNKDSRSCTRAAAFCLSSAGIRLPEVSDVVVAWNPHWPVPTDRITDTDLIGEILDPQHFGGYRPAALEIVDHHLAHAASAFYPSGFPESAVLVADGSGDGVSTSLFRGHAGGLELVHQYPFTESLGWFYETVAEYTGLGDWTSTGKLMGLAAYGSPVHEFDFLRVAHDGYCIDLSGYGLPAGAVPDGDYRDLAYYRRLKKAYGAAFAALGVSQRRTYAGYDGSSGRFGGAGDGFAAEHLNLAASAQQALEQCLLSLARTALSAADSSRLCVAGGVGLNCSANGVLQRNCGATEFFVQPAAGDAGCAIGAALEHVRRAGRLSVPGVAMRSAALGPAFDDGAIGAVLDACGVRYAYHGDDIVAPVARALAADRIVGWFQGATEAGPRALGQRSILANPGTVASRDRVNCDIKHREMWRPLAPSILAEASAKLITDPGAADFMIVAYQATDEAREVLPATVHVDGSLRPQIVDPMINPLFAGLLRAVGDETGVPAVLNTSFNHEAEPIVCTPIDSLRTFFSTPLDMLAIGGFLVTKDRPRTGAW</sequence>
<evidence type="ECO:0000259" key="3">
    <source>
        <dbReference type="Pfam" id="PF16861"/>
    </source>
</evidence>
<dbReference type="GO" id="GO:0003824">
    <property type="term" value="F:catalytic activity"/>
    <property type="evidence" value="ECO:0007669"/>
    <property type="project" value="InterPro"/>
</dbReference>
<evidence type="ECO:0000313" key="5">
    <source>
        <dbReference type="Proteomes" id="UP001143480"/>
    </source>
</evidence>
<gene>
    <name evidence="4" type="ORF">GCM10017581_038670</name>
</gene>
<feature type="domain" description="Carbamoyltransferase C-terminal" evidence="3">
    <location>
        <begin position="403"/>
        <end position="572"/>
    </location>
</feature>
<dbReference type="InterPro" id="IPR043129">
    <property type="entry name" value="ATPase_NBD"/>
</dbReference>
<dbReference type="CDD" id="cd24098">
    <property type="entry name" value="ASKHA_NBD_TobZ_N"/>
    <property type="match status" value="1"/>
</dbReference>
<evidence type="ECO:0000313" key="4">
    <source>
        <dbReference type="EMBL" id="GLL02125.1"/>
    </source>
</evidence>
<dbReference type="SUPFAM" id="SSF53067">
    <property type="entry name" value="Actin-like ATPase domain"/>
    <property type="match status" value="1"/>
</dbReference>
<protein>
    <submittedName>
        <fullName evidence="4">Carbamoyltransferase</fullName>
    </submittedName>
</protein>
<dbReference type="InterPro" id="IPR038152">
    <property type="entry name" value="Carbam_trans_C_sf"/>
</dbReference>
<accession>A0A9W6NLM8</accession>
<organism evidence="4 5">
    <name type="scientific">Dactylosporangium matsuzakiense</name>
    <dbReference type="NCBI Taxonomy" id="53360"/>
    <lineage>
        <taxon>Bacteria</taxon>
        <taxon>Bacillati</taxon>
        <taxon>Actinomycetota</taxon>
        <taxon>Actinomycetes</taxon>
        <taxon>Micromonosporales</taxon>
        <taxon>Micromonosporaceae</taxon>
        <taxon>Dactylosporangium</taxon>
    </lineage>
</organism>
<dbReference type="PANTHER" id="PTHR34847">
    <property type="entry name" value="NODULATION PROTEIN U"/>
    <property type="match status" value="1"/>
</dbReference>
<evidence type="ECO:0000256" key="1">
    <source>
        <dbReference type="ARBA" id="ARBA00006129"/>
    </source>
</evidence>
<dbReference type="InterPro" id="IPR031730">
    <property type="entry name" value="Carbam_trans_C"/>
</dbReference>
<dbReference type="InterPro" id="IPR051338">
    <property type="entry name" value="NodU/CmcH_Carbamoyltrnsfr"/>
</dbReference>
<dbReference type="Pfam" id="PF02543">
    <property type="entry name" value="Carbam_trans_N"/>
    <property type="match status" value="2"/>
</dbReference>
<dbReference type="EMBL" id="BSFP01000021">
    <property type="protein sequence ID" value="GLL02125.1"/>
    <property type="molecule type" value="Genomic_DNA"/>
</dbReference>
<dbReference type="PANTHER" id="PTHR34847:SF1">
    <property type="entry name" value="NODULATION PROTEIN U"/>
    <property type="match status" value="1"/>
</dbReference>